<dbReference type="AlphaFoldDB" id="A0A517LML4"/>
<sequence length="160" mass="17877">MPPPPQPDFTAMANHYEQLCKQVAQQAEDIKQLNKQAQQGGQVKQLRNENNNLRKEVKKLSERVEELNVGLQAVDYNSWVRIANHKASLGYNGRVSAMCDLYTAEIIEGLPTGTLNQVRHEIDCMAEGIVDDLLAAIVFFGLVGLSLDRKRETLKSVMGL</sequence>
<name>A0A517LML4_9PEZI</name>
<reference evidence="2 3" key="1">
    <citation type="submission" date="2019-07" db="EMBL/GenBank/DDBJ databases">
        <title>Finished genome of Venturia effusa.</title>
        <authorList>
            <person name="Young C.A."/>
            <person name="Cox M.P."/>
            <person name="Ganley A.R.D."/>
            <person name="David W.J."/>
        </authorList>
    </citation>
    <scope>NUCLEOTIDE SEQUENCE [LARGE SCALE GENOMIC DNA]</scope>
    <source>
        <strain evidence="3">albino</strain>
    </source>
</reference>
<proteinExistence type="predicted"/>
<keyword evidence="3" id="KW-1185">Reference proteome</keyword>
<organism evidence="2 3">
    <name type="scientific">Venturia effusa</name>
    <dbReference type="NCBI Taxonomy" id="50376"/>
    <lineage>
        <taxon>Eukaryota</taxon>
        <taxon>Fungi</taxon>
        <taxon>Dikarya</taxon>
        <taxon>Ascomycota</taxon>
        <taxon>Pezizomycotina</taxon>
        <taxon>Dothideomycetes</taxon>
        <taxon>Pleosporomycetidae</taxon>
        <taxon>Venturiales</taxon>
        <taxon>Venturiaceae</taxon>
        <taxon>Venturia</taxon>
    </lineage>
</organism>
<evidence type="ECO:0000313" key="2">
    <source>
        <dbReference type="EMBL" id="QDS76806.1"/>
    </source>
</evidence>
<dbReference type="EMBL" id="CP042200">
    <property type="protein sequence ID" value="QDS76806.1"/>
    <property type="molecule type" value="Genomic_DNA"/>
</dbReference>
<keyword evidence="1" id="KW-0175">Coiled coil</keyword>
<evidence type="ECO:0000256" key="1">
    <source>
        <dbReference type="SAM" id="Coils"/>
    </source>
</evidence>
<evidence type="ECO:0000313" key="3">
    <source>
        <dbReference type="Proteomes" id="UP000316270"/>
    </source>
</evidence>
<protein>
    <submittedName>
        <fullName evidence="2">Uncharacterized protein</fullName>
    </submittedName>
</protein>
<accession>A0A517LML4</accession>
<feature type="coiled-coil region" evidence="1">
    <location>
        <begin position="16"/>
        <end position="70"/>
    </location>
</feature>
<gene>
    <name evidence="2" type="ORF">FKW77_002584</name>
</gene>
<dbReference type="Proteomes" id="UP000316270">
    <property type="component" value="Chromosome 16"/>
</dbReference>